<reference evidence="8" key="1">
    <citation type="journal article" date="2019" name="bioRxiv">
        <title>The Genome of the Zebra Mussel, Dreissena polymorpha: A Resource for Invasive Species Research.</title>
        <authorList>
            <person name="McCartney M.A."/>
            <person name="Auch B."/>
            <person name="Kono T."/>
            <person name="Mallez S."/>
            <person name="Zhang Y."/>
            <person name="Obille A."/>
            <person name="Becker A."/>
            <person name="Abrahante J.E."/>
            <person name="Garbe J."/>
            <person name="Badalamenti J.P."/>
            <person name="Herman A."/>
            <person name="Mangelson H."/>
            <person name="Liachko I."/>
            <person name="Sullivan S."/>
            <person name="Sone E.D."/>
            <person name="Koren S."/>
            <person name="Silverstein K.A.T."/>
            <person name="Beckman K.B."/>
            <person name="Gohl D.M."/>
        </authorList>
    </citation>
    <scope>NUCLEOTIDE SEQUENCE</scope>
    <source>
        <strain evidence="8">Duluth1</strain>
        <tissue evidence="8">Whole animal</tissue>
    </source>
</reference>
<feature type="compositionally biased region" description="Polar residues" evidence="6">
    <location>
        <begin position="297"/>
        <end position="309"/>
    </location>
</feature>
<dbReference type="InterPro" id="IPR041232">
    <property type="entry name" value="NPL"/>
</dbReference>
<proteinExistence type="predicted"/>
<dbReference type="EMBL" id="JAIWYP010000004">
    <property type="protein sequence ID" value="KAH3840263.1"/>
    <property type="molecule type" value="Genomic_DNA"/>
</dbReference>
<keyword evidence="4 5" id="KW-0413">Isomerase</keyword>
<organism evidence="8 9">
    <name type="scientific">Dreissena polymorpha</name>
    <name type="common">Zebra mussel</name>
    <name type="synonym">Mytilus polymorpha</name>
    <dbReference type="NCBI Taxonomy" id="45954"/>
    <lineage>
        <taxon>Eukaryota</taxon>
        <taxon>Metazoa</taxon>
        <taxon>Spiralia</taxon>
        <taxon>Lophotrochozoa</taxon>
        <taxon>Mollusca</taxon>
        <taxon>Bivalvia</taxon>
        <taxon>Autobranchia</taxon>
        <taxon>Heteroconchia</taxon>
        <taxon>Euheterodonta</taxon>
        <taxon>Imparidentia</taxon>
        <taxon>Neoheterodontei</taxon>
        <taxon>Myida</taxon>
        <taxon>Dreissenoidea</taxon>
        <taxon>Dreissenidae</taxon>
        <taxon>Dreissena</taxon>
    </lineage>
</organism>
<protein>
    <recommendedName>
        <fullName evidence="2 5">peptidylprolyl isomerase</fullName>
        <ecNumber evidence="2 5">5.2.1.8</ecNumber>
    </recommendedName>
</protein>
<evidence type="ECO:0000256" key="5">
    <source>
        <dbReference type="PROSITE-ProRule" id="PRU00277"/>
    </source>
</evidence>
<dbReference type="PIRSF" id="PIRSF001473">
    <property type="entry name" value="FK506-bp_FPR3"/>
    <property type="match status" value="1"/>
</dbReference>
<dbReference type="Gene3D" id="3.10.50.40">
    <property type="match status" value="1"/>
</dbReference>
<evidence type="ECO:0000313" key="9">
    <source>
        <dbReference type="Proteomes" id="UP000828390"/>
    </source>
</evidence>
<dbReference type="GO" id="GO:0003755">
    <property type="term" value="F:peptidyl-prolyl cis-trans isomerase activity"/>
    <property type="evidence" value="ECO:0007669"/>
    <property type="project" value="UniProtKB-KW"/>
</dbReference>
<evidence type="ECO:0000256" key="1">
    <source>
        <dbReference type="ARBA" id="ARBA00000971"/>
    </source>
</evidence>
<dbReference type="AlphaFoldDB" id="A0A9D4KHZ7"/>
<dbReference type="SUPFAM" id="SSF54534">
    <property type="entry name" value="FKBP-like"/>
    <property type="match status" value="1"/>
</dbReference>
<evidence type="ECO:0000259" key="7">
    <source>
        <dbReference type="PROSITE" id="PS50059"/>
    </source>
</evidence>
<dbReference type="PROSITE" id="PS50059">
    <property type="entry name" value="FKBP_PPIASE"/>
    <property type="match status" value="1"/>
</dbReference>
<dbReference type="InterPro" id="IPR001179">
    <property type="entry name" value="PPIase_FKBP_dom"/>
</dbReference>
<dbReference type="GO" id="GO:0000785">
    <property type="term" value="C:chromatin"/>
    <property type="evidence" value="ECO:0007669"/>
    <property type="project" value="TreeGrafter"/>
</dbReference>
<evidence type="ECO:0000256" key="6">
    <source>
        <dbReference type="SAM" id="MobiDB-lite"/>
    </source>
</evidence>
<evidence type="ECO:0000256" key="3">
    <source>
        <dbReference type="ARBA" id="ARBA00023110"/>
    </source>
</evidence>
<accession>A0A9D4KHZ7</accession>
<dbReference type="PANTHER" id="PTHR43811">
    <property type="entry name" value="FKBP-TYPE PEPTIDYL-PROLYL CIS-TRANS ISOMERASE FKPA"/>
    <property type="match status" value="1"/>
</dbReference>
<feature type="domain" description="PPIase FKBP-type" evidence="7">
    <location>
        <begin position="408"/>
        <end position="495"/>
    </location>
</feature>
<dbReference type="Pfam" id="PF00254">
    <property type="entry name" value="FKBP_C"/>
    <property type="match status" value="1"/>
</dbReference>
<feature type="compositionally biased region" description="Acidic residues" evidence="6">
    <location>
        <begin position="181"/>
        <end position="244"/>
    </location>
</feature>
<evidence type="ECO:0000256" key="4">
    <source>
        <dbReference type="ARBA" id="ARBA00023235"/>
    </source>
</evidence>
<feature type="compositionally biased region" description="Polar residues" evidence="6">
    <location>
        <begin position="338"/>
        <end position="364"/>
    </location>
</feature>
<name>A0A9D4KHZ7_DREPO</name>
<dbReference type="Gene3D" id="2.60.120.340">
    <property type="entry name" value="Nucleoplasmin core domain"/>
    <property type="match status" value="1"/>
</dbReference>
<keyword evidence="9" id="KW-1185">Reference proteome</keyword>
<dbReference type="InterPro" id="IPR023566">
    <property type="entry name" value="PPIase_Fpr3/Fpr4-like"/>
</dbReference>
<dbReference type="Pfam" id="PF17800">
    <property type="entry name" value="NPL"/>
    <property type="match status" value="1"/>
</dbReference>
<feature type="compositionally biased region" description="Basic residues" evidence="6">
    <location>
        <begin position="324"/>
        <end position="335"/>
    </location>
</feature>
<evidence type="ECO:0000313" key="8">
    <source>
        <dbReference type="EMBL" id="KAH3840263.1"/>
    </source>
</evidence>
<evidence type="ECO:0000256" key="2">
    <source>
        <dbReference type="ARBA" id="ARBA00013194"/>
    </source>
</evidence>
<dbReference type="InterPro" id="IPR046357">
    <property type="entry name" value="PPIase_dom_sf"/>
</dbReference>
<feature type="region of interest" description="Disordered" evidence="6">
    <location>
        <begin position="139"/>
        <end position="386"/>
    </location>
</feature>
<dbReference type="Proteomes" id="UP000828390">
    <property type="component" value="Unassembled WGS sequence"/>
</dbReference>
<comment type="catalytic activity">
    <reaction evidence="1 5">
        <text>[protein]-peptidylproline (omega=180) = [protein]-peptidylproline (omega=0)</text>
        <dbReference type="Rhea" id="RHEA:16237"/>
        <dbReference type="Rhea" id="RHEA-COMP:10747"/>
        <dbReference type="Rhea" id="RHEA-COMP:10748"/>
        <dbReference type="ChEBI" id="CHEBI:83833"/>
        <dbReference type="ChEBI" id="CHEBI:83834"/>
        <dbReference type="EC" id="5.2.1.8"/>
    </reaction>
</comment>
<reference evidence="8" key="2">
    <citation type="submission" date="2020-11" db="EMBL/GenBank/DDBJ databases">
        <authorList>
            <person name="McCartney M.A."/>
            <person name="Auch B."/>
            <person name="Kono T."/>
            <person name="Mallez S."/>
            <person name="Becker A."/>
            <person name="Gohl D.M."/>
            <person name="Silverstein K.A.T."/>
            <person name="Koren S."/>
            <person name="Bechman K.B."/>
            <person name="Herman A."/>
            <person name="Abrahante J.E."/>
            <person name="Garbe J."/>
        </authorList>
    </citation>
    <scope>NUCLEOTIDE SEQUENCE</scope>
    <source>
        <strain evidence="8">Duluth1</strain>
        <tissue evidence="8">Whole animal</tissue>
    </source>
</reference>
<dbReference type="OrthoDB" id="1902587at2759"/>
<feature type="compositionally biased region" description="Basic and acidic residues" evidence="6">
    <location>
        <begin position="260"/>
        <end position="284"/>
    </location>
</feature>
<dbReference type="FunFam" id="3.10.50.40:FF:000006">
    <property type="entry name" value="Peptidyl-prolyl cis-trans isomerase"/>
    <property type="match status" value="1"/>
</dbReference>
<dbReference type="PANTHER" id="PTHR43811:SF19">
    <property type="entry name" value="39 KDA FK506-BINDING NUCLEAR PROTEIN"/>
    <property type="match status" value="1"/>
</dbReference>
<feature type="region of interest" description="Disordered" evidence="6">
    <location>
        <begin position="463"/>
        <end position="482"/>
    </location>
</feature>
<comment type="caution">
    <text evidence="8">The sequence shown here is derived from an EMBL/GenBank/DDBJ whole genome shotgun (WGS) entry which is preliminary data.</text>
</comment>
<gene>
    <name evidence="8" type="ORF">DPMN_113710</name>
</gene>
<keyword evidence="3 5" id="KW-0697">Rotamase</keyword>
<feature type="compositionally biased region" description="Acidic residues" evidence="6">
    <location>
        <begin position="139"/>
        <end position="149"/>
    </location>
</feature>
<sequence length="495" mass="54833">MELALRHRNCGKHLERSAAPHAMVHLKEVSNMFWALVLESGQRYSQTVEKGFHISMAVIEMPADADSHKKSTLVSVMGATDKGEFLLCYLNHSSVFQQALDLNFNEGENVTFYINGQGTVHLTGYQMEDEDYDDMIMDEESGDSEEEAPELVSPGNKRKNAAEPNKKNKKLKWMTPGGTEGSDDSEDDSEDEDFEIAEEDDDDDDEDDDDVEDFLDMEAEEDEEEEEDEDEEEEDEEEEDVEEETLPKKKKQQATPPLEKAQKKNKTLDKETPGKTTPGKDKQQQNKKTPAKETPQPKGNGQQGKSPVSTPAGPGGDAEAGQSAKKKKKKKKKKNKQAENTPEANGDSQQNKSVTQTTNQTPKSVTPAPKGETQTPKDQKKTPKKQVLALGTVMEEIKEGDGPVVKKGQMAHVYYVGKLQKDGKQFDSCTGGKPFRFRIGKGEVIKGWDVGVEGMKVGGKRRLTVPPQAGYGNQRQGPIPPNSTLVFEVELKNAS</sequence>
<dbReference type="GO" id="GO:0005730">
    <property type="term" value="C:nucleolus"/>
    <property type="evidence" value="ECO:0007669"/>
    <property type="project" value="TreeGrafter"/>
</dbReference>
<dbReference type="EC" id="5.2.1.8" evidence="2 5"/>